<organism evidence="1 2">
    <name type="scientific">Halteria grandinella</name>
    <dbReference type="NCBI Taxonomy" id="5974"/>
    <lineage>
        <taxon>Eukaryota</taxon>
        <taxon>Sar</taxon>
        <taxon>Alveolata</taxon>
        <taxon>Ciliophora</taxon>
        <taxon>Intramacronucleata</taxon>
        <taxon>Spirotrichea</taxon>
        <taxon>Stichotrichia</taxon>
        <taxon>Sporadotrichida</taxon>
        <taxon>Halteriidae</taxon>
        <taxon>Halteria</taxon>
    </lineage>
</organism>
<dbReference type="AlphaFoldDB" id="A0A8J8T2G0"/>
<protein>
    <submittedName>
        <fullName evidence="1">Uncharacterized protein</fullName>
    </submittedName>
</protein>
<dbReference type="EMBL" id="RRYP01008395">
    <property type="protein sequence ID" value="TNV79804.1"/>
    <property type="molecule type" value="Genomic_DNA"/>
</dbReference>
<gene>
    <name evidence="1" type="ORF">FGO68_gene8419</name>
</gene>
<evidence type="ECO:0000313" key="1">
    <source>
        <dbReference type="EMBL" id="TNV79804.1"/>
    </source>
</evidence>
<comment type="caution">
    <text evidence="1">The sequence shown here is derived from an EMBL/GenBank/DDBJ whole genome shotgun (WGS) entry which is preliminary data.</text>
</comment>
<keyword evidence="2" id="KW-1185">Reference proteome</keyword>
<evidence type="ECO:0000313" key="2">
    <source>
        <dbReference type="Proteomes" id="UP000785679"/>
    </source>
</evidence>
<sequence>MLRQQLVCNQEKPIKLIQDQVKFLIMSRAFSYSSEILANEELINALQEFPLSEITKKLSTLIDKDEEELRNKIANIVNDRHASCKKELQQYDDQREESCPYTSNQHHVSQRGRGYYSLKYT</sequence>
<proteinExistence type="predicted"/>
<dbReference type="Proteomes" id="UP000785679">
    <property type="component" value="Unassembled WGS sequence"/>
</dbReference>
<accession>A0A8J8T2G0</accession>
<name>A0A8J8T2G0_HALGN</name>
<reference evidence="1" key="1">
    <citation type="submission" date="2019-06" db="EMBL/GenBank/DDBJ databases">
        <authorList>
            <person name="Zheng W."/>
        </authorList>
    </citation>
    <scope>NUCLEOTIDE SEQUENCE</scope>
    <source>
        <strain evidence="1">QDHG01</strain>
    </source>
</reference>